<dbReference type="EMBL" id="MU005657">
    <property type="protein sequence ID" value="KAF2675640.1"/>
    <property type="molecule type" value="Genomic_DNA"/>
</dbReference>
<organism evidence="1 2">
    <name type="scientific">Lentithecium fluviatile CBS 122367</name>
    <dbReference type="NCBI Taxonomy" id="1168545"/>
    <lineage>
        <taxon>Eukaryota</taxon>
        <taxon>Fungi</taxon>
        <taxon>Dikarya</taxon>
        <taxon>Ascomycota</taxon>
        <taxon>Pezizomycotina</taxon>
        <taxon>Dothideomycetes</taxon>
        <taxon>Pleosporomycetidae</taxon>
        <taxon>Pleosporales</taxon>
        <taxon>Massarineae</taxon>
        <taxon>Lentitheciaceae</taxon>
        <taxon>Lentithecium</taxon>
    </lineage>
</organism>
<dbReference type="Proteomes" id="UP000799291">
    <property type="component" value="Unassembled WGS sequence"/>
</dbReference>
<reference evidence="1" key="1">
    <citation type="journal article" date="2020" name="Stud. Mycol.">
        <title>101 Dothideomycetes genomes: a test case for predicting lifestyles and emergence of pathogens.</title>
        <authorList>
            <person name="Haridas S."/>
            <person name="Albert R."/>
            <person name="Binder M."/>
            <person name="Bloem J."/>
            <person name="Labutti K."/>
            <person name="Salamov A."/>
            <person name="Andreopoulos B."/>
            <person name="Baker S."/>
            <person name="Barry K."/>
            <person name="Bills G."/>
            <person name="Bluhm B."/>
            <person name="Cannon C."/>
            <person name="Castanera R."/>
            <person name="Culley D."/>
            <person name="Daum C."/>
            <person name="Ezra D."/>
            <person name="Gonzalez J."/>
            <person name="Henrissat B."/>
            <person name="Kuo A."/>
            <person name="Liang C."/>
            <person name="Lipzen A."/>
            <person name="Lutzoni F."/>
            <person name="Magnuson J."/>
            <person name="Mondo S."/>
            <person name="Nolan M."/>
            <person name="Ohm R."/>
            <person name="Pangilinan J."/>
            <person name="Park H.-J."/>
            <person name="Ramirez L."/>
            <person name="Alfaro M."/>
            <person name="Sun H."/>
            <person name="Tritt A."/>
            <person name="Yoshinaga Y."/>
            <person name="Zwiers L.-H."/>
            <person name="Turgeon B."/>
            <person name="Goodwin S."/>
            <person name="Spatafora J."/>
            <person name="Crous P."/>
            <person name="Grigoriev I."/>
        </authorList>
    </citation>
    <scope>NUCLEOTIDE SEQUENCE</scope>
    <source>
        <strain evidence="1">CBS 122367</strain>
    </source>
</reference>
<dbReference type="OrthoDB" id="184880at2759"/>
<dbReference type="GO" id="GO:0032259">
    <property type="term" value="P:methylation"/>
    <property type="evidence" value="ECO:0007669"/>
    <property type="project" value="UniProtKB-KW"/>
</dbReference>
<dbReference type="GO" id="GO:0008168">
    <property type="term" value="F:methyltransferase activity"/>
    <property type="evidence" value="ECO:0007669"/>
    <property type="project" value="UniProtKB-KW"/>
</dbReference>
<dbReference type="SUPFAM" id="SSF53335">
    <property type="entry name" value="S-adenosyl-L-methionine-dependent methyltransferases"/>
    <property type="match status" value="1"/>
</dbReference>
<evidence type="ECO:0000313" key="1">
    <source>
        <dbReference type="EMBL" id="KAF2675640.1"/>
    </source>
</evidence>
<protein>
    <submittedName>
        <fullName evidence="1">Putative methyltransferase SirN-like protein</fullName>
    </submittedName>
</protein>
<dbReference type="AlphaFoldDB" id="A0A6G1IC76"/>
<dbReference type="Gene3D" id="3.40.50.150">
    <property type="entry name" value="Vaccinia Virus protein VP39"/>
    <property type="match status" value="1"/>
</dbReference>
<keyword evidence="1" id="KW-0489">Methyltransferase</keyword>
<keyword evidence="1" id="KW-0808">Transferase</keyword>
<proteinExistence type="predicted"/>
<dbReference type="InterPro" id="IPR029063">
    <property type="entry name" value="SAM-dependent_MTases_sf"/>
</dbReference>
<name>A0A6G1IC76_9PLEO</name>
<keyword evidence="2" id="KW-1185">Reference proteome</keyword>
<evidence type="ECO:0000313" key="2">
    <source>
        <dbReference type="Proteomes" id="UP000799291"/>
    </source>
</evidence>
<accession>A0A6G1IC76</accession>
<sequence>MANNKDTKRYLMEKNPEEAERLALAQEIIVDYMGKPVWAPIDFSKPGLKILDSATASGVWLQDLERTLPSESNNTYIGTDLTPMFFPEKRSPAITLSIQNIKEPWPEDWMNIFDLVHQRAALPAVGNRGSPKVISDLIGLAKPGGWIQFVEPDHSVVEGPADRAFFYLLEEIFATMDSDTDIAPRIEGWFQEAGLQSVGCKIFDVPLGAKNPKKEMQAKSAKFYALGGNGVVQVAKNSPVSFSPEALENLVSDLQEEMSSKGGVLRLYCVWGQKPSV</sequence>
<gene>
    <name evidence="1" type="ORF">K458DRAFT_411084</name>
</gene>